<name>A0A7Y0QFM8_CELFI</name>
<reference evidence="7 8" key="1">
    <citation type="submission" date="2020-04" db="EMBL/GenBank/DDBJ databases">
        <title>Sequencing and Assembly of C. fimi.</title>
        <authorList>
            <person name="Ramsey A.R."/>
        </authorList>
    </citation>
    <scope>NUCLEOTIDE SEQUENCE [LARGE SCALE GENOMIC DNA]</scope>
    <source>
        <strain evidence="7 8">SB</strain>
    </source>
</reference>
<evidence type="ECO:0000313" key="7">
    <source>
        <dbReference type="EMBL" id="NMR19216.1"/>
    </source>
</evidence>
<accession>A0A7Y0QFM8</accession>
<feature type="transmembrane region" description="Helical" evidence="6">
    <location>
        <begin position="101"/>
        <end position="120"/>
    </location>
</feature>
<keyword evidence="8" id="KW-1185">Reference proteome</keyword>
<evidence type="ECO:0000256" key="6">
    <source>
        <dbReference type="SAM" id="Phobius"/>
    </source>
</evidence>
<feature type="transmembrane region" description="Helical" evidence="6">
    <location>
        <begin position="244"/>
        <end position="262"/>
    </location>
</feature>
<evidence type="ECO:0000256" key="1">
    <source>
        <dbReference type="ARBA" id="ARBA00004651"/>
    </source>
</evidence>
<keyword evidence="5 6" id="KW-0472">Membrane</keyword>
<evidence type="ECO:0000256" key="5">
    <source>
        <dbReference type="ARBA" id="ARBA00023136"/>
    </source>
</evidence>
<feature type="transmembrane region" description="Helical" evidence="6">
    <location>
        <begin position="294"/>
        <end position="313"/>
    </location>
</feature>
<dbReference type="CDD" id="cd06579">
    <property type="entry name" value="TM_PBP1_transp_AraH_like"/>
    <property type="match status" value="1"/>
</dbReference>
<feature type="transmembrane region" description="Helical" evidence="6">
    <location>
        <begin position="214"/>
        <end position="232"/>
    </location>
</feature>
<keyword evidence="3 6" id="KW-0812">Transmembrane</keyword>
<dbReference type="GO" id="GO:0022857">
    <property type="term" value="F:transmembrane transporter activity"/>
    <property type="evidence" value="ECO:0007669"/>
    <property type="project" value="InterPro"/>
</dbReference>
<dbReference type="PANTHER" id="PTHR32196">
    <property type="entry name" value="ABC TRANSPORTER PERMEASE PROTEIN YPHD-RELATED-RELATED"/>
    <property type="match status" value="1"/>
</dbReference>
<feature type="transmembrane region" description="Helical" evidence="6">
    <location>
        <begin position="127"/>
        <end position="150"/>
    </location>
</feature>
<feature type="transmembrane region" description="Helical" evidence="6">
    <location>
        <begin position="47"/>
        <end position="70"/>
    </location>
</feature>
<evidence type="ECO:0000256" key="3">
    <source>
        <dbReference type="ARBA" id="ARBA00022692"/>
    </source>
</evidence>
<feature type="transmembrane region" description="Helical" evidence="6">
    <location>
        <begin position="162"/>
        <end position="184"/>
    </location>
</feature>
<evidence type="ECO:0000256" key="2">
    <source>
        <dbReference type="ARBA" id="ARBA00022475"/>
    </source>
</evidence>
<keyword evidence="4 6" id="KW-1133">Transmembrane helix</keyword>
<protein>
    <submittedName>
        <fullName evidence="7">ABC transporter permease</fullName>
    </submittedName>
</protein>
<dbReference type="Proteomes" id="UP000562124">
    <property type="component" value="Unassembled WGS sequence"/>
</dbReference>
<feature type="transmembrane region" description="Helical" evidence="6">
    <location>
        <begin position="77"/>
        <end position="95"/>
    </location>
</feature>
<dbReference type="GO" id="GO:0005886">
    <property type="term" value="C:plasma membrane"/>
    <property type="evidence" value="ECO:0007669"/>
    <property type="project" value="UniProtKB-SubCell"/>
</dbReference>
<evidence type="ECO:0000256" key="4">
    <source>
        <dbReference type="ARBA" id="ARBA00022989"/>
    </source>
</evidence>
<dbReference type="AlphaFoldDB" id="A0A7Y0QFM8"/>
<organism evidence="7 8">
    <name type="scientific">Cellulomonas fimi</name>
    <dbReference type="NCBI Taxonomy" id="1708"/>
    <lineage>
        <taxon>Bacteria</taxon>
        <taxon>Bacillati</taxon>
        <taxon>Actinomycetota</taxon>
        <taxon>Actinomycetes</taxon>
        <taxon>Micrococcales</taxon>
        <taxon>Cellulomonadaceae</taxon>
        <taxon>Cellulomonas</taxon>
    </lineage>
</organism>
<keyword evidence="2" id="KW-1003">Cell membrane</keyword>
<dbReference type="Pfam" id="PF02653">
    <property type="entry name" value="BPD_transp_2"/>
    <property type="match status" value="1"/>
</dbReference>
<dbReference type="PANTHER" id="PTHR32196:SF72">
    <property type="entry name" value="RIBOSE IMPORT PERMEASE PROTEIN RBSC"/>
    <property type="match status" value="1"/>
</dbReference>
<comment type="caution">
    <text evidence="7">The sequence shown here is derived from an EMBL/GenBank/DDBJ whole genome shotgun (WGS) entry which is preliminary data.</text>
</comment>
<dbReference type="RefSeq" id="WP_169323345.1">
    <property type="nucleotide sequence ID" value="NZ_JABCJJ010000003.1"/>
</dbReference>
<dbReference type="EMBL" id="JABCJJ010000003">
    <property type="protein sequence ID" value="NMR19216.1"/>
    <property type="molecule type" value="Genomic_DNA"/>
</dbReference>
<evidence type="ECO:0000313" key="8">
    <source>
        <dbReference type="Proteomes" id="UP000562124"/>
    </source>
</evidence>
<feature type="transmembrane region" description="Helical" evidence="6">
    <location>
        <begin position="12"/>
        <end position="35"/>
    </location>
</feature>
<gene>
    <name evidence="7" type="ORF">HIR71_03115</name>
</gene>
<comment type="subcellular location">
    <subcellularLocation>
        <location evidence="1">Cell membrane</location>
        <topology evidence="1">Multi-pass membrane protein</topology>
    </subcellularLocation>
</comment>
<sequence>MTGRDRGDRRWYTAITSNGALLGLVLLFAALALASPNFLSVANMTNIGIQASVVAILAFGMTFVIITGGIDLSVGSLAALSAVAAGWAGTVGGMAPVPALVIGLFVGAAAGAVNGIMVAFGKIPSFIATLALLSIGRGLTLVISGGTPIATSGPITWLGSRIGGWFPVPILVMIVMGIIASIILNKTLAGRTMYAIGGNEEAARLSGLAVRRNLIYVYVLAGLFAGVAGMVLAGRLSSAQPQAAAGYELDAIAAVVIGGASLSGGVGKISGTLIGALVLAIIRNGLNLLNVNPFWQQVAIGVVIALAVLADSLRRRFRAA</sequence>
<dbReference type="InterPro" id="IPR001851">
    <property type="entry name" value="ABC_transp_permease"/>
</dbReference>
<proteinExistence type="predicted"/>